<feature type="domain" description="Histidine kinase" evidence="12">
    <location>
        <begin position="850"/>
        <end position="1063"/>
    </location>
</feature>
<dbReference type="RefSeq" id="WP_111409607.1">
    <property type="nucleotide sequence ID" value="NZ_QKXH01000004.1"/>
</dbReference>
<feature type="transmembrane region" description="Helical" evidence="11">
    <location>
        <begin position="12"/>
        <end position="32"/>
    </location>
</feature>
<dbReference type="InterPro" id="IPR000014">
    <property type="entry name" value="PAS"/>
</dbReference>
<dbReference type="InterPro" id="IPR035965">
    <property type="entry name" value="PAS-like_dom_sf"/>
</dbReference>
<dbReference type="SMART" id="SM00091">
    <property type="entry name" value="PAS"/>
    <property type="match status" value="2"/>
</dbReference>
<evidence type="ECO:0000256" key="8">
    <source>
        <dbReference type="ARBA" id="ARBA00022777"/>
    </source>
</evidence>
<evidence type="ECO:0000313" key="15">
    <source>
        <dbReference type="EMBL" id="PZX93890.1"/>
    </source>
</evidence>
<dbReference type="CDD" id="cd00130">
    <property type="entry name" value="PAS"/>
    <property type="match status" value="2"/>
</dbReference>
<evidence type="ECO:0000256" key="3">
    <source>
        <dbReference type="ARBA" id="ARBA00012438"/>
    </source>
</evidence>
<dbReference type="Pfam" id="PF02518">
    <property type="entry name" value="HATPase_c"/>
    <property type="match status" value="1"/>
</dbReference>
<keyword evidence="9 11" id="KW-1133">Transmembrane helix</keyword>
<reference evidence="15 16" key="1">
    <citation type="submission" date="2018-06" db="EMBL/GenBank/DDBJ databases">
        <title>Flavobacterium sp IMCC34762, genome.</title>
        <authorList>
            <person name="Joung Y."/>
            <person name="Cho J."/>
            <person name="Song J."/>
        </authorList>
    </citation>
    <scope>NUCLEOTIDE SEQUENCE [LARGE SCALE GENOMIC DNA]</scope>
    <source>
        <strain evidence="15 16">IMCC34762</strain>
    </source>
</reference>
<comment type="subcellular location">
    <subcellularLocation>
        <location evidence="2">Cell membrane</location>
        <topology evidence="2">Multi-pass membrane protein</topology>
    </subcellularLocation>
</comment>
<comment type="caution">
    <text evidence="15">The sequence shown here is derived from an EMBL/GenBank/DDBJ whole genome shotgun (WGS) entry which is preliminary data.</text>
</comment>
<keyword evidence="16" id="KW-1185">Reference proteome</keyword>
<dbReference type="InterPro" id="IPR003661">
    <property type="entry name" value="HisK_dim/P_dom"/>
</dbReference>
<dbReference type="GO" id="GO:0000155">
    <property type="term" value="F:phosphorelay sensor kinase activity"/>
    <property type="evidence" value="ECO:0007669"/>
    <property type="project" value="InterPro"/>
</dbReference>
<protein>
    <recommendedName>
        <fullName evidence="3">histidine kinase</fullName>
        <ecNumber evidence="3">2.7.13.3</ecNumber>
    </recommendedName>
</protein>
<keyword evidence="7 11" id="KW-0812">Transmembrane</keyword>
<dbReference type="Proteomes" id="UP000249177">
    <property type="component" value="Unassembled WGS sequence"/>
</dbReference>
<dbReference type="PROSITE" id="PS50112">
    <property type="entry name" value="PAS"/>
    <property type="match status" value="1"/>
</dbReference>
<dbReference type="PROSITE" id="PS50113">
    <property type="entry name" value="PAC"/>
    <property type="match status" value="2"/>
</dbReference>
<feature type="domain" description="PAC" evidence="14">
    <location>
        <begin position="399"/>
        <end position="451"/>
    </location>
</feature>
<feature type="transmembrane region" description="Helical" evidence="11">
    <location>
        <begin position="97"/>
        <end position="118"/>
    </location>
</feature>
<evidence type="ECO:0000259" key="14">
    <source>
        <dbReference type="PROSITE" id="PS50113"/>
    </source>
</evidence>
<dbReference type="Pfam" id="PF00512">
    <property type="entry name" value="HisKA"/>
    <property type="match status" value="1"/>
</dbReference>
<organism evidence="15 16">
    <name type="scientific">Flavobacterium aquariorum</name>
    <dbReference type="NCBI Taxonomy" id="2217670"/>
    <lineage>
        <taxon>Bacteria</taxon>
        <taxon>Pseudomonadati</taxon>
        <taxon>Bacteroidota</taxon>
        <taxon>Flavobacteriia</taxon>
        <taxon>Flavobacteriales</taxon>
        <taxon>Flavobacteriaceae</taxon>
        <taxon>Flavobacterium</taxon>
    </lineage>
</organism>
<feature type="domain" description="PAS" evidence="13">
    <location>
        <begin position="585"/>
        <end position="639"/>
    </location>
</feature>
<feature type="transmembrane region" description="Helical" evidence="11">
    <location>
        <begin position="138"/>
        <end position="162"/>
    </location>
</feature>
<evidence type="ECO:0000256" key="7">
    <source>
        <dbReference type="ARBA" id="ARBA00022692"/>
    </source>
</evidence>
<dbReference type="PANTHER" id="PTHR43304:SF1">
    <property type="entry name" value="PAC DOMAIN-CONTAINING PROTEIN"/>
    <property type="match status" value="1"/>
</dbReference>
<dbReference type="NCBIfam" id="TIGR00229">
    <property type="entry name" value="sensory_box"/>
    <property type="match status" value="2"/>
</dbReference>
<dbReference type="FunFam" id="3.30.565.10:FF:000006">
    <property type="entry name" value="Sensor histidine kinase WalK"/>
    <property type="match status" value="1"/>
</dbReference>
<feature type="transmembrane region" description="Helical" evidence="11">
    <location>
        <begin position="183"/>
        <end position="199"/>
    </location>
</feature>
<dbReference type="AlphaFoldDB" id="A0A2W7TYJ9"/>
<keyword evidence="10 11" id="KW-0472">Membrane</keyword>
<dbReference type="SUPFAM" id="SSF47384">
    <property type="entry name" value="Homodimeric domain of signal transducing histidine kinase"/>
    <property type="match status" value="1"/>
</dbReference>
<dbReference type="InterPro" id="IPR052162">
    <property type="entry name" value="Sensor_kinase/Photoreceptor"/>
</dbReference>
<dbReference type="Pfam" id="PF13426">
    <property type="entry name" value="PAS_9"/>
    <property type="match status" value="2"/>
</dbReference>
<feature type="transmembrane region" description="Helical" evidence="11">
    <location>
        <begin position="39"/>
        <end position="62"/>
    </location>
</feature>
<dbReference type="PANTHER" id="PTHR43304">
    <property type="entry name" value="PHYTOCHROME-LIKE PROTEIN CPH1"/>
    <property type="match status" value="1"/>
</dbReference>
<evidence type="ECO:0000256" key="1">
    <source>
        <dbReference type="ARBA" id="ARBA00000085"/>
    </source>
</evidence>
<dbReference type="PRINTS" id="PR00344">
    <property type="entry name" value="BCTRLSENSOR"/>
</dbReference>
<sequence length="1064" mass="122230">MDENINSGEYYIPTFLNSTIKIVTTTAILYFLIAKLSQFIFITEIHILPFFPAIGFTIAATLLFGRKAIFGVALGSFIFSISLFKNDFQNATTFEELIMPSALCIARPIIASLNAFLVSYLTKLWCKSKYPFNSEQNVIFFALASLLGTFISVTIVFFPLALTSYFSLDNCILIWSNTLRGNALGAILFTPFVLSWLFSTKEFIGWTNGKKSEVFFLILSALFLSLYIFESYANNESVLFFLLIWAACRFGMKIISFLSLVITIIAIHCTGHHMGGFIFNGWNNNFLMLQLFLFATMVSVLFLKAVLEGKKNEERKLNTSEHSLGLEKNILKATIENPTRVSISSMDTDLNYLSFNSAHSRYMKNEYGVKIKIGDNHINLIPQGSRKEKIISIFTSVLKGSTYSAQEKDATEAYWNVAKSPSKNEEGKIIGVTTIVTNVSELKLKEIQLEKNNISLNKRIKELRCLYDISEIISNKALSKSKKLEACVQIIPNALQFPEIANCRIQMCEEEFFSPNYQQNDWTLKQKICINAKEYGFIEIGYYNAKDLKKETIFLEEEVKLLGALSDILSRSMERKLAQERLLKSEETYRVLFENAQDVIFKTSIKTGEILDVSPSCSTFNGITREELVGQNMSIIYSDRNQMKLMFQKIITEQKVIDHNNEISINGQIFYVSINAKVIYDSNGEPEFAIGSLRNITERRLIEEKLKISEAKFRSIFENFEDVYLKTTMDGTVLDVSPSFEKNFHKPCSFLLGNSIFDFYYDQQDRESLLKKLKEEGQVRDCDIRFRDGNKNIAFFSLNARLINNENGEPIYIEKSMRNVNDRVAFQKELLTKNRQLEFQNTELEQFAYIASHDLQEPLITVIQFIHLLKEELGEDLDEDQKQYLQFIESSTSRMQLSVKGLLDYSRIGKEKRTNSINCNEIVANVLADMDVSLKENNAFIEYENLPVISGYTTEIRQLFQNMISNAYKYRKKDRQSKIKIAAVKEENNWLFSIQDNGIGIKEQDQDKIFVIFKRLHNHNEYQGTGIGLSHCKKIVEHHNGKIWVESKYNEGSTFKWTFPAELN</sequence>
<dbReference type="InterPro" id="IPR007895">
    <property type="entry name" value="MASE1"/>
</dbReference>
<dbReference type="SMART" id="SM00387">
    <property type="entry name" value="HATPase_c"/>
    <property type="match status" value="1"/>
</dbReference>
<dbReference type="Gene3D" id="3.30.450.20">
    <property type="entry name" value="PAS domain"/>
    <property type="match status" value="3"/>
</dbReference>
<comment type="catalytic activity">
    <reaction evidence="1">
        <text>ATP + protein L-histidine = ADP + protein N-phospho-L-histidine.</text>
        <dbReference type="EC" id="2.7.13.3"/>
    </reaction>
</comment>
<evidence type="ECO:0000256" key="11">
    <source>
        <dbReference type="SAM" id="Phobius"/>
    </source>
</evidence>
<accession>A0A2W7TYJ9</accession>
<dbReference type="SUPFAM" id="SSF55874">
    <property type="entry name" value="ATPase domain of HSP90 chaperone/DNA topoisomerase II/histidine kinase"/>
    <property type="match status" value="1"/>
</dbReference>
<gene>
    <name evidence="15" type="ORF">DOS84_08060</name>
</gene>
<evidence type="ECO:0000256" key="10">
    <source>
        <dbReference type="ARBA" id="ARBA00023136"/>
    </source>
</evidence>
<dbReference type="EMBL" id="QKXH01000004">
    <property type="protein sequence ID" value="PZX93890.1"/>
    <property type="molecule type" value="Genomic_DNA"/>
</dbReference>
<dbReference type="InterPro" id="IPR003594">
    <property type="entry name" value="HATPase_dom"/>
</dbReference>
<evidence type="ECO:0000256" key="6">
    <source>
        <dbReference type="ARBA" id="ARBA00022679"/>
    </source>
</evidence>
<dbReference type="Gene3D" id="3.30.565.10">
    <property type="entry name" value="Histidine kinase-like ATPase, C-terminal domain"/>
    <property type="match status" value="1"/>
</dbReference>
<feature type="transmembrane region" description="Helical" evidence="11">
    <location>
        <begin position="240"/>
        <end position="267"/>
    </location>
</feature>
<dbReference type="InterPro" id="IPR000700">
    <property type="entry name" value="PAS-assoc_C"/>
</dbReference>
<dbReference type="Gene3D" id="1.10.287.130">
    <property type="match status" value="1"/>
</dbReference>
<dbReference type="Pfam" id="PF05231">
    <property type="entry name" value="MASE1"/>
    <property type="match status" value="1"/>
</dbReference>
<dbReference type="GO" id="GO:0005886">
    <property type="term" value="C:plasma membrane"/>
    <property type="evidence" value="ECO:0007669"/>
    <property type="project" value="UniProtKB-SubCell"/>
</dbReference>
<name>A0A2W7TYJ9_9FLAO</name>
<dbReference type="InterPro" id="IPR036890">
    <property type="entry name" value="HATPase_C_sf"/>
</dbReference>
<evidence type="ECO:0000256" key="9">
    <source>
        <dbReference type="ARBA" id="ARBA00022989"/>
    </source>
</evidence>
<keyword evidence="6" id="KW-0808">Transferase</keyword>
<feature type="transmembrane region" description="Helical" evidence="11">
    <location>
        <begin position="287"/>
        <end position="307"/>
    </location>
</feature>
<feature type="domain" description="PAC" evidence="14">
    <location>
        <begin position="650"/>
        <end position="708"/>
    </location>
</feature>
<dbReference type="SUPFAM" id="SSF55785">
    <property type="entry name" value="PYP-like sensor domain (PAS domain)"/>
    <property type="match status" value="2"/>
</dbReference>
<dbReference type="InterPro" id="IPR004358">
    <property type="entry name" value="Sig_transdc_His_kin-like_C"/>
</dbReference>
<dbReference type="InterPro" id="IPR005467">
    <property type="entry name" value="His_kinase_dom"/>
</dbReference>
<dbReference type="OrthoDB" id="9781208at2"/>
<dbReference type="EC" id="2.7.13.3" evidence="3"/>
<evidence type="ECO:0000256" key="5">
    <source>
        <dbReference type="ARBA" id="ARBA00022553"/>
    </source>
</evidence>
<keyword evidence="5" id="KW-0597">Phosphoprotein</keyword>
<dbReference type="PROSITE" id="PS50109">
    <property type="entry name" value="HIS_KIN"/>
    <property type="match status" value="1"/>
</dbReference>
<evidence type="ECO:0000259" key="12">
    <source>
        <dbReference type="PROSITE" id="PS50109"/>
    </source>
</evidence>
<evidence type="ECO:0000313" key="16">
    <source>
        <dbReference type="Proteomes" id="UP000249177"/>
    </source>
</evidence>
<feature type="transmembrane region" description="Helical" evidence="11">
    <location>
        <begin position="214"/>
        <end position="233"/>
    </location>
</feature>
<proteinExistence type="predicted"/>
<dbReference type="SMART" id="SM00388">
    <property type="entry name" value="HisKA"/>
    <property type="match status" value="1"/>
</dbReference>
<evidence type="ECO:0000256" key="4">
    <source>
        <dbReference type="ARBA" id="ARBA00022475"/>
    </source>
</evidence>
<evidence type="ECO:0000259" key="13">
    <source>
        <dbReference type="PROSITE" id="PS50112"/>
    </source>
</evidence>
<keyword evidence="4" id="KW-1003">Cell membrane</keyword>
<keyword evidence="8" id="KW-0418">Kinase</keyword>
<dbReference type="CDD" id="cd00082">
    <property type="entry name" value="HisKA"/>
    <property type="match status" value="1"/>
</dbReference>
<dbReference type="InterPro" id="IPR036097">
    <property type="entry name" value="HisK_dim/P_sf"/>
</dbReference>
<evidence type="ECO:0000256" key="2">
    <source>
        <dbReference type="ARBA" id="ARBA00004651"/>
    </source>
</evidence>